<protein>
    <submittedName>
        <fullName evidence="5">Coiled-coil domain-containing protein 63-like</fullName>
    </submittedName>
</protein>
<dbReference type="InterPro" id="IPR049258">
    <property type="entry name" value="ODAD1_CC"/>
</dbReference>
<name>A0A1W4X7K1_AGRPL</name>
<evidence type="ECO:0000313" key="5">
    <source>
        <dbReference type="RefSeq" id="XP_018332081.1"/>
    </source>
</evidence>
<reference evidence="5" key="1">
    <citation type="submission" date="2025-08" db="UniProtKB">
        <authorList>
            <consortium name="RefSeq"/>
        </authorList>
    </citation>
    <scope>IDENTIFICATION</scope>
    <source>
        <tissue evidence="5">Entire body</tissue>
    </source>
</reference>
<dbReference type="GeneID" id="108741692"/>
<proteinExistence type="predicted"/>
<accession>A0A1W4X7K1</accession>
<dbReference type="OrthoDB" id="6766775at2759"/>
<dbReference type="AlphaFoldDB" id="A0A1W4X7K1"/>
<dbReference type="Proteomes" id="UP000192223">
    <property type="component" value="Unplaced"/>
</dbReference>
<feature type="coiled-coil region" evidence="2">
    <location>
        <begin position="97"/>
        <end position="197"/>
    </location>
</feature>
<dbReference type="Pfam" id="PF21773">
    <property type="entry name" value="ODAD1_CC"/>
    <property type="match status" value="1"/>
</dbReference>
<gene>
    <name evidence="5" type="primary">LOC108741692</name>
</gene>
<feature type="domain" description="ODAD1 central coiled coil region" evidence="3">
    <location>
        <begin position="155"/>
        <end position="432"/>
    </location>
</feature>
<dbReference type="InterPro" id="IPR051876">
    <property type="entry name" value="ODA-DC/CCD"/>
</dbReference>
<keyword evidence="4" id="KW-1185">Reference proteome</keyword>
<evidence type="ECO:0000256" key="1">
    <source>
        <dbReference type="ARBA" id="ARBA00023054"/>
    </source>
</evidence>
<sequence length="560" mass="65716">MSIYKRMLACGKRGEYDDDEMLEVELDNEKDLNRLRREYKICDKEHWALLKGTDRNLAKMKKVIKIFKKEHKTVNLDLAVATCDPKREQDIENALKIKKLMRESNKLDEKIKQARSNNSGLEQQIRMTEKNIKKLRASRVTDLKHQKKIQQSNYQIERLEKKLETQNEKLGAITGENQKLREEIIDLINERNRFNTSWEKMISKLYKGKKVLMDLFQQCTVTYNARDECIQKLKFLRSRAYSDFNRDVDSQSALERNLDHRCKLSNFIRTKQIKRHTDDLKQTAQKTKRAHTIALQIKRTAYEHVLDAITELTHAKELPVVMQGFLKEDIANFSKFNLIVRLNDEIEETGNALRETQTNIEQLQAKHKNISKNHEQLLANLEERLKKSIEEADAAETKTREQDGKLRQIFEAIRNLFEKAECDDTPFLSLLSDNSTPNKYNVILYLEAVEQQFRKYILAAFYKQQSADVRKAQGTIIKAEKSLFENVQVDDYTSTSPCPLCVELEMVGDVVDTLQFSFTRTEVRKYLEERLEFPDGADRLHSVSQCNLPKSRDIVHKRYQ</sequence>
<dbReference type="InParanoid" id="A0A1W4X7K1"/>
<dbReference type="RefSeq" id="XP_018332081.1">
    <property type="nucleotide sequence ID" value="XM_018476579.1"/>
</dbReference>
<keyword evidence="1 2" id="KW-0175">Coiled coil</keyword>
<dbReference type="PANTHER" id="PTHR21694:SF18">
    <property type="entry name" value="COILED-COIL DOMAIN-CONTAINING PROTEIN 63"/>
    <property type="match status" value="1"/>
</dbReference>
<evidence type="ECO:0000313" key="4">
    <source>
        <dbReference type="Proteomes" id="UP000192223"/>
    </source>
</evidence>
<evidence type="ECO:0000259" key="3">
    <source>
        <dbReference type="Pfam" id="PF21773"/>
    </source>
</evidence>
<evidence type="ECO:0000256" key="2">
    <source>
        <dbReference type="SAM" id="Coils"/>
    </source>
</evidence>
<organism evidence="4 5">
    <name type="scientific">Agrilus planipennis</name>
    <name type="common">Emerald ash borer</name>
    <name type="synonym">Agrilus marcopoli</name>
    <dbReference type="NCBI Taxonomy" id="224129"/>
    <lineage>
        <taxon>Eukaryota</taxon>
        <taxon>Metazoa</taxon>
        <taxon>Ecdysozoa</taxon>
        <taxon>Arthropoda</taxon>
        <taxon>Hexapoda</taxon>
        <taxon>Insecta</taxon>
        <taxon>Pterygota</taxon>
        <taxon>Neoptera</taxon>
        <taxon>Endopterygota</taxon>
        <taxon>Coleoptera</taxon>
        <taxon>Polyphaga</taxon>
        <taxon>Elateriformia</taxon>
        <taxon>Buprestoidea</taxon>
        <taxon>Buprestidae</taxon>
        <taxon>Agrilinae</taxon>
        <taxon>Agrilus</taxon>
    </lineage>
</organism>
<feature type="coiled-coil region" evidence="2">
    <location>
        <begin position="339"/>
        <end position="398"/>
    </location>
</feature>
<dbReference type="STRING" id="224129.A0A1W4X7K1"/>
<dbReference type="KEGG" id="apln:108741692"/>
<dbReference type="PANTHER" id="PTHR21694">
    <property type="entry name" value="COILED-COIL DOMAIN-CONTAINING PROTEIN 63"/>
    <property type="match status" value="1"/>
</dbReference>